<evidence type="ECO:0000256" key="1">
    <source>
        <dbReference type="ARBA" id="ARBA00004651"/>
    </source>
</evidence>
<comment type="similarity">
    <text evidence="2">Belongs to the CPA3 antiporters (TC 2.A.63) subunit E family.</text>
</comment>
<dbReference type="RefSeq" id="WP_373654096.1">
    <property type="nucleotide sequence ID" value="NZ_JBGUAW010000001.1"/>
</dbReference>
<accession>A0ABV4TT72</accession>
<evidence type="ECO:0000313" key="9">
    <source>
        <dbReference type="Proteomes" id="UP001575181"/>
    </source>
</evidence>
<dbReference type="PANTHER" id="PTHR34584">
    <property type="entry name" value="NA(+)/H(+) ANTIPORTER SUBUNIT E1"/>
    <property type="match status" value="1"/>
</dbReference>
<dbReference type="PIRSF" id="PIRSF019239">
    <property type="entry name" value="MrpE"/>
    <property type="match status" value="1"/>
</dbReference>
<evidence type="ECO:0000256" key="6">
    <source>
        <dbReference type="ARBA" id="ARBA00023136"/>
    </source>
</evidence>
<evidence type="ECO:0000256" key="5">
    <source>
        <dbReference type="ARBA" id="ARBA00022989"/>
    </source>
</evidence>
<dbReference type="PANTHER" id="PTHR34584:SF1">
    <property type="entry name" value="NA(+)_H(+) ANTIPORTER SUBUNIT E1"/>
    <property type="match status" value="1"/>
</dbReference>
<dbReference type="Pfam" id="PF01899">
    <property type="entry name" value="MNHE"/>
    <property type="match status" value="1"/>
</dbReference>
<reference evidence="8 9" key="1">
    <citation type="submission" date="2024-08" db="EMBL/GenBank/DDBJ databases">
        <title>Whole-genome sequencing of halo(alkali)philic microorganisms from hypersaline lakes.</title>
        <authorList>
            <person name="Sorokin D.Y."/>
            <person name="Merkel A.Y."/>
            <person name="Messina E."/>
            <person name="Yakimov M."/>
        </authorList>
    </citation>
    <scope>NUCLEOTIDE SEQUENCE [LARGE SCALE GENOMIC DNA]</scope>
    <source>
        <strain evidence="8 9">Cl-TMA</strain>
    </source>
</reference>
<keyword evidence="9" id="KW-1185">Reference proteome</keyword>
<evidence type="ECO:0000256" key="3">
    <source>
        <dbReference type="ARBA" id="ARBA00022475"/>
    </source>
</evidence>
<evidence type="ECO:0000256" key="4">
    <source>
        <dbReference type="ARBA" id="ARBA00022692"/>
    </source>
</evidence>
<name>A0ABV4TT72_9GAMM</name>
<feature type="transmembrane region" description="Helical" evidence="7">
    <location>
        <begin position="54"/>
        <end position="73"/>
    </location>
</feature>
<gene>
    <name evidence="8" type="ORF">ACERLL_00505</name>
</gene>
<sequence>MARTLIRTLVLFVLWILLSGHFDGLLLSLGIASSLLVALLAGRIDAADREPQRMAVGPALITYWAWLAWQVILSNIDVARRVLSPSLPISPCIVRVRASQKTDLGRVIFANSITLTPGTVSIDLQGDEVEVHALSREAAEDLQSGAMDRRASAAEPTQ</sequence>
<evidence type="ECO:0000313" key="8">
    <source>
        <dbReference type="EMBL" id="MFA9459305.1"/>
    </source>
</evidence>
<dbReference type="InterPro" id="IPR002758">
    <property type="entry name" value="Cation_antiport_E"/>
</dbReference>
<evidence type="ECO:0000256" key="7">
    <source>
        <dbReference type="SAM" id="Phobius"/>
    </source>
</evidence>
<comment type="subcellular location">
    <subcellularLocation>
        <location evidence="1">Cell membrane</location>
        <topology evidence="1">Multi-pass membrane protein</topology>
    </subcellularLocation>
</comment>
<keyword evidence="5 7" id="KW-1133">Transmembrane helix</keyword>
<evidence type="ECO:0000256" key="2">
    <source>
        <dbReference type="ARBA" id="ARBA00006228"/>
    </source>
</evidence>
<protein>
    <submittedName>
        <fullName evidence="8">Na+/H+ antiporter subunit E</fullName>
    </submittedName>
</protein>
<keyword evidence="3" id="KW-1003">Cell membrane</keyword>
<proteinExistence type="inferred from homology"/>
<keyword evidence="4 7" id="KW-0812">Transmembrane</keyword>
<dbReference type="Proteomes" id="UP001575181">
    <property type="component" value="Unassembled WGS sequence"/>
</dbReference>
<organism evidence="8 9">
    <name type="scientific">Thiohalorhabdus methylotrophus</name>
    <dbReference type="NCBI Taxonomy" id="3242694"/>
    <lineage>
        <taxon>Bacteria</taxon>
        <taxon>Pseudomonadati</taxon>
        <taxon>Pseudomonadota</taxon>
        <taxon>Gammaproteobacteria</taxon>
        <taxon>Thiohalorhabdales</taxon>
        <taxon>Thiohalorhabdaceae</taxon>
        <taxon>Thiohalorhabdus</taxon>
    </lineage>
</organism>
<comment type="caution">
    <text evidence="8">The sequence shown here is derived from an EMBL/GenBank/DDBJ whole genome shotgun (WGS) entry which is preliminary data.</text>
</comment>
<dbReference type="EMBL" id="JBGUAW010000001">
    <property type="protein sequence ID" value="MFA9459305.1"/>
    <property type="molecule type" value="Genomic_DNA"/>
</dbReference>
<keyword evidence="6 7" id="KW-0472">Membrane</keyword>